<dbReference type="RefSeq" id="WP_042984036.1">
    <property type="nucleotide sequence ID" value="NZ_JMQC01000008.1"/>
</dbReference>
<evidence type="ECO:0000313" key="4">
    <source>
        <dbReference type="Proteomes" id="UP000264294"/>
    </source>
</evidence>
<dbReference type="STRING" id="1405.B7492_15505"/>
<dbReference type="InterPro" id="IPR012655">
    <property type="entry name" value="YrzI"/>
</dbReference>
<dbReference type="AlphaFoldDB" id="A0A090YS00"/>
<keyword evidence="4" id="KW-1185">Reference proteome</keyword>
<dbReference type="Pfam" id="PF09501">
    <property type="entry name" value="Bac_small_YrzI"/>
    <property type="match status" value="1"/>
</dbReference>
<protein>
    <submittedName>
        <fullName evidence="1">Putative sporulation family protein</fullName>
    </submittedName>
    <submittedName>
        <fullName evidence="2">YrzI family small protein</fullName>
    </submittedName>
</protein>
<dbReference type="EMBL" id="JMQC01000008">
    <property type="protein sequence ID" value="KFN01579.1"/>
    <property type="molecule type" value="Genomic_DNA"/>
</dbReference>
<name>A0A090YS00_9BACI</name>
<accession>A0A090YS00</accession>
<evidence type="ECO:0000313" key="1">
    <source>
        <dbReference type="EMBL" id="KFN01579.1"/>
    </source>
</evidence>
<organism evidence="1 3">
    <name type="scientific">Bacillus clarus</name>
    <dbReference type="NCBI Taxonomy" id="2338372"/>
    <lineage>
        <taxon>Bacteria</taxon>
        <taxon>Bacillati</taxon>
        <taxon>Bacillota</taxon>
        <taxon>Bacilli</taxon>
        <taxon>Bacillales</taxon>
        <taxon>Bacillaceae</taxon>
        <taxon>Bacillus</taxon>
        <taxon>Bacillus cereus group</taxon>
    </lineage>
</organism>
<dbReference type="Proteomes" id="UP000029389">
    <property type="component" value="Unassembled WGS sequence"/>
</dbReference>
<dbReference type="EMBL" id="QVOD01000015">
    <property type="protein sequence ID" value="RFT66329.1"/>
    <property type="molecule type" value="Genomic_DNA"/>
</dbReference>
<dbReference type="Proteomes" id="UP000264294">
    <property type="component" value="Unassembled WGS sequence"/>
</dbReference>
<dbReference type="NCBIfam" id="TIGR02413">
    <property type="entry name" value="Bac_small_yrzI"/>
    <property type="match status" value="1"/>
</dbReference>
<reference evidence="2 4" key="2">
    <citation type="submission" date="2018-08" db="EMBL/GenBank/DDBJ databases">
        <title>Bacillus clarus sp. nov. strain PS00077A.</title>
        <authorList>
            <person name="Mendez Acevedo M."/>
            <person name="Carroll L."/>
            <person name="Mukherjee M."/>
            <person name="Wiedmann M."/>
            <person name="Kovac J."/>
        </authorList>
    </citation>
    <scope>NUCLEOTIDE SEQUENCE [LARGE SCALE GENOMIC DNA]</scope>
    <source>
        <strain evidence="2 4">PS00077A</strain>
    </source>
</reference>
<comment type="caution">
    <text evidence="1">The sequence shown here is derived from an EMBL/GenBank/DDBJ whole genome shotgun (WGS) entry which is preliminary data.</text>
</comment>
<evidence type="ECO:0000313" key="3">
    <source>
        <dbReference type="Proteomes" id="UP000029389"/>
    </source>
</evidence>
<proteinExistence type="predicted"/>
<sequence>MTFHIFFFTIALQKKTLSEDEILRKHHFKKTMNKITNLRSSYYTQMY</sequence>
<reference evidence="1 3" key="1">
    <citation type="submission" date="2014-04" db="EMBL/GenBank/DDBJ databases">
        <authorList>
            <person name="Bishop-Lilly K.A."/>
            <person name="Broomall S.M."/>
            <person name="Chain P.S."/>
            <person name="Chertkov O."/>
            <person name="Coyne S.R."/>
            <person name="Daligault H.E."/>
            <person name="Davenport K.W."/>
            <person name="Erkkila T."/>
            <person name="Frey K.G."/>
            <person name="Gibbons H.S."/>
            <person name="Gu W."/>
            <person name="Jaissle J."/>
            <person name="Johnson S.L."/>
            <person name="Koroleva G.I."/>
            <person name="Ladner J.T."/>
            <person name="Lo C.-C."/>
            <person name="Minogue T.D."/>
            <person name="Munk C."/>
            <person name="Palacios G.F."/>
            <person name="Redden C.L."/>
            <person name="Rosenzweig C.N."/>
            <person name="Scholz M.B."/>
            <person name="Teshima H."/>
            <person name="Xu Y."/>
        </authorList>
    </citation>
    <scope>NUCLEOTIDE SEQUENCE [LARGE SCALE GENOMIC DNA]</scope>
    <source>
        <strain evidence="1 3">BHP</strain>
    </source>
</reference>
<gene>
    <name evidence="2" type="ORF">D0U04_14020</name>
    <name evidence="1" type="ORF">DJ93_5313</name>
</gene>
<evidence type="ECO:0000313" key="2">
    <source>
        <dbReference type="EMBL" id="RFT66329.1"/>
    </source>
</evidence>